<protein>
    <submittedName>
        <fullName evidence="1">Uncharacterized protein</fullName>
    </submittedName>
</protein>
<proteinExistence type="predicted"/>
<name>A0A380ZDQ1_9BACE</name>
<gene>
    <name evidence="1" type="ORF">NCTC11155_02435</name>
</gene>
<reference evidence="1 2" key="1">
    <citation type="submission" date="2018-06" db="EMBL/GenBank/DDBJ databases">
        <authorList>
            <consortium name="Pathogen Informatics"/>
            <person name="Doyle S."/>
        </authorList>
    </citation>
    <scope>NUCLEOTIDE SEQUENCE [LARGE SCALE GENOMIC DNA]</scope>
    <source>
        <strain evidence="1 2">NCTC11155</strain>
    </source>
</reference>
<dbReference type="EMBL" id="UFSX01000002">
    <property type="protein sequence ID" value="SUV43046.1"/>
    <property type="molecule type" value="Genomic_DNA"/>
</dbReference>
<evidence type="ECO:0000313" key="1">
    <source>
        <dbReference type="EMBL" id="SUV43046.1"/>
    </source>
</evidence>
<evidence type="ECO:0000313" key="2">
    <source>
        <dbReference type="Proteomes" id="UP000254424"/>
    </source>
</evidence>
<dbReference type="AlphaFoldDB" id="A0A380ZDQ1"/>
<sequence>MCMHGVECCGENPQDAPSFHSYVSSVPEFRVRHKKSPFIFHIPLFIRGYER</sequence>
<organism evidence="1 2">
    <name type="scientific">Bacteroides eggerthii</name>
    <dbReference type="NCBI Taxonomy" id="28111"/>
    <lineage>
        <taxon>Bacteria</taxon>
        <taxon>Pseudomonadati</taxon>
        <taxon>Bacteroidota</taxon>
        <taxon>Bacteroidia</taxon>
        <taxon>Bacteroidales</taxon>
        <taxon>Bacteroidaceae</taxon>
        <taxon>Bacteroides</taxon>
    </lineage>
</organism>
<dbReference type="STRING" id="483216.BACEGG_03120"/>
<accession>A0A380ZDQ1</accession>
<dbReference type="Proteomes" id="UP000254424">
    <property type="component" value="Unassembled WGS sequence"/>
</dbReference>